<dbReference type="EC" id="1.6.5.-" evidence="6"/>
<evidence type="ECO:0000256" key="6">
    <source>
        <dbReference type="HAMAP-Rule" id="MF_01216"/>
    </source>
</evidence>
<dbReference type="InterPro" id="IPR023048">
    <property type="entry name" value="NADH:quinone_OxRdtase_FMN_depd"/>
</dbReference>
<dbReference type="HAMAP" id="MF_01216">
    <property type="entry name" value="Azoreductase_type1"/>
    <property type="match status" value="1"/>
</dbReference>
<dbReference type="SUPFAM" id="SSF52218">
    <property type="entry name" value="Flavoproteins"/>
    <property type="match status" value="1"/>
</dbReference>
<protein>
    <recommendedName>
        <fullName evidence="6">FMN dependent NADH:quinone oxidoreductase</fullName>
        <ecNumber evidence="6">1.6.5.-</ecNumber>
    </recommendedName>
    <alternativeName>
        <fullName evidence="6">Azo-dye reductase</fullName>
    </alternativeName>
    <alternativeName>
        <fullName evidence="6">FMN-dependent NADH-azo compound oxidoreductase</fullName>
    </alternativeName>
    <alternativeName>
        <fullName evidence="6">FMN-dependent NADH-azoreductase</fullName>
        <ecNumber evidence="6">1.7.1.17</ecNumber>
    </alternativeName>
</protein>
<dbReference type="Pfam" id="PF02525">
    <property type="entry name" value="Flavodoxin_2"/>
    <property type="match status" value="1"/>
</dbReference>
<accession>A0ABP3TZ56</accession>
<comment type="similarity">
    <text evidence="6">Belongs to the azoreductase type 1 family.</text>
</comment>
<evidence type="ECO:0000256" key="3">
    <source>
        <dbReference type="ARBA" id="ARBA00023002"/>
    </source>
</evidence>
<comment type="cofactor">
    <cofactor evidence="6">
        <name>FMN</name>
        <dbReference type="ChEBI" id="CHEBI:58210"/>
    </cofactor>
    <text evidence="6">Binds 1 FMN per subunit.</text>
</comment>
<keyword evidence="4 6" id="KW-0520">NAD</keyword>
<comment type="function">
    <text evidence="6">Quinone reductase that provides resistance to thiol-specific stress caused by electrophilic quinones.</text>
</comment>
<comment type="caution">
    <text evidence="6">Lacks conserved residue(s) required for the propagation of feature annotation.</text>
</comment>
<sequence>MSKLLYIKANPKRDEDSNTFKISESFTEAYKKANPNDEIITLDLYKEGIKFLDEEMLKDMFSGKDTIMLKYAKEFLQVDKYVIAAPMWNLGSPAILKAYFDYVTYVGITFKYTEQGAVGLLQNKKALFITTTGGNYTEAPMKDYEMGERYLKTILGFMGVTDFTTISSELTNVLQGEELDKSINESIEEAKKFASRF</sequence>
<dbReference type="PANTHER" id="PTHR43741:SF7">
    <property type="entry name" value="FMN-DEPENDENT NADH:QUINONE OXIDOREDUCTASE"/>
    <property type="match status" value="1"/>
</dbReference>
<name>A0ABP3TZ56_9CLOT</name>
<keyword evidence="3 6" id="KW-0560">Oxidoreductase</keyword>
<keyword evidence="1 6" id="KW-0285">Flavoprotein</keyword>
<dbReference type="EC" id="1.7.1.17" evidence="6"/>
<dbReference type="InterPro" id="IPR050104">
    <property type="entry name" value="FMN-dep_NADH:Q_OxRdtase_AzoR1"/>
</dbReference>
<evidence type="ECO:0000313" key="9">
    <source>
        <dbReference type="Proteomes" id="UP001500339"/>
    </source>
</evidence>
<evidence type="ECO:0000313" key="8">
    <source>
        <dbReference type="EMBL" id="GAA0721114.1"/>
    </source>
</evidence>
<proteinExistence type="inferred from homology"/>
<comment type="caution">
    <text evidence="8">The sequence shown here is derived from an EMBL/GenBank/DDBJ whole genome shotgun (WGS) entry which is preliminary data.</text>
</comment>
<evidence type="ECO:0000259" key="7">
    <source>
        <dbReference type="Pfam" id="PF02525"/>
    </source>
</evidence>
<comment type="catalytic activity">
    <reaction evidence="6">
        <text>2 a quinone + NADH + H(+) = 2 a 1,4-benzosemiquinone + NAD(+)</text>
        <dbReference type="Rhea" id="RHEA:65952"/>
        <dbReference type="ChEBI" id="CHEBI:15378"/>
        <dbReference type="ChEBI" id="CHEBI:57540"/>
        <dbReference type="ChEBI" id="CHEBI:57945"/>
        <dbReference type="ChEBI" id="CHEBI:132124"/>
        <dbReference type="ChEBI" id="CHEBI:134225"/>
    </reaction>
</comment>
<dbReference type="PANTHER" id="PTHR43741">
    <property type="entry name" value="FMN-DEPENDENT NADH-AZOREDUCTASE 1"/>
    <property type="match status" value="1"/>
</dbReference>
<dbReference type="Gene3D" id="3.40.50.360">
    <property type="match status" value="1"/>
</dbReference>
<keyword evidence="9" id="KW-1185">Reference proteome</keyword>
<comment type="subunit">
    <text evidence="6">Homodimer.</text>
</comment>
<dbReference type="Proteomes" id="UP001500339">
    <property type="component" value="Unassembled WGS sequence"/>
</dbReference>
<keyword evidence="2 6" id="KW-0288">FMN</keyword>
<evidence type="ECO:0000256" key="1">
    <source>
        <dbReference type="ARBA" id="ARBA00022630"/>
    </source>
</evidence>
<comment type="catalytic activity">
    <reaction evidence="5">
        <text>N,N-dimethyl-1,4-phenylenediamine + anthranilate + 2 NAD(+) = 2-(4-dimethylaminophenyl)diazenylbenzoate + 2 NADH + 2 H(+)</text>
        <dbReference type="Rhea" id="RHEA:55872"/>
        <dbReference type="ChEBI" id="CHEBI:15378"/>
        <dbReference type="ChEBI" id="CHEBI:15783"/>
        <dbReference type="ChEBI" id="CHEBI:16567"/>
        <dbReference type="ChEBI" id="CHEBI:57540"/>
        <dbReference type="ChEBI" id="CHEBI:57945"/>
        <dbReference type="ChEBI" id="CHEBI:71579"/>
        <dbReference type="EC" id="1.7.1.17"/>
    </reaction>
    <physiologicalReaction direction="right-to-left" evidence="5">
        <dbReference type="Rhea" id="RHEA:55874"/>
    </physiologicalReaction>
</comment>
<dbReference type="InterPro" id="IPR003680">
    <property type="entry name" value="Flavodoxin_fold"/>
</dbReference>
<dbReference type="RefSeq" id="WP_343767574.1">
    <property type="nucleotide sequence ID" value="NZ_BAAACF010000001.1"/>
</dbReference>
<organism evidence="8 9">
    <name type="scientific">Clostridium malenominatum</name>
    <dbReference type="NCBI Taxonomy" id="1539"/>
    <lineage>
        <taxon>Bacteria</taxon>
        <taxon>Bacillati</taxon>
        <taxon>Bacillota</taxon>
        <taxon>Clostridia</taxon>
        <taxon>Eubacteriales</taxon>
        <taxon>Clostridiaceae</taxon>
        <taxon>Clostridium</taxon>
    </lineage>
</organism>
<gene>
    <name evidence="6" type="primary">azoR</name>
    <name evidence="8" type="ORF">GCM10008905_11150</name>
</gene>
<evidence type="ECO:0000256" key="2">
    <source>
        <dbReference type="ARBA" id="ARBA00022643"/>
    </source>
</evidence>
<evidence type="ECO:0000256" key="4">
    <source>
        <dbReference type="ARBA" id="ARBA00023027"/>
    </source>
</evidence>
<dbReference type="EMBL" id="BAAACF010000001">
    <property type="protein sequence ID" value="GAA0721114.1"/>
    <property type="molecule type" value="Genomic_DNA"/>
</dbReference>
<evidence type="ECO:0000256" key="5">
    <source>
        <dbReference type="ARBA" id="ARBA00048542"/>
    </source>
</evidence>
<feature type="binding site" evidence="6">
    <location>
        <begin position="87"/>
        <end position="90"/>
    </location>
    <ligand>
        <name>FMN</name>
        <dbReference type="ChEBI" id="CHEBI:58210"/>
    </ligand>
</feature>
<reference evidence="9" key="1">
    <citation type="journal article" date="2019" name="Int. J. Syst. Evol. Microbiol.">
        <title>The Global Catalogue of Microorganisms (GCM) 10K type strain sequencing project: providing services to taxonomists for standard genome sequencing and annotation.</title>
        <authorList>
            <consortium name="The Broad Institute Genomics Platform"/>
            <consortium name="The Broad Institute Genome Sequencing Center for Infectious Disease"/>
            <person name="Wu L."/>
            <person name="Ma J."/>
        </authorList>
    </citation>
    <scope>NUCLEOTIDE SEQUENCE [LARGE SCALE GENOMIC DNA]</scope>
    <source>
        <strain evidence="9">JCM 1405</strain>
    </source>
</reference>
<dbReference type="InterPro" id="IPR029039">
    <property type="entry name" value="Flavoprotein-like_sf"/>
</dbReference>
<feature type="domain" description="Flavodoxin-like fold" evidence="7">
    <location>
        <begin position="2"/>
        <end position="192"/>
    </location>
</feature>
<feature type="binding site" evidence="6">
    <location>
        <begin position="131"/>
        <end position="134"/>
    </location>
    <ligand>
        <name>FMN</name>
        <dbReference type="ChEBI" id="CHEBI:58210"/>
    </ligand>
</feature>
<comment type="function">
    <text evidence="6">Also exhibits azoreductase activity. Catalyzes the reductive cleavage of the azo bond in aromatic azo compounds to the corresponding amines.</text>
</comment>